<feature type="region of interest" description="Disordered" evidence="1">
    <location>
        <begin position="1"/>
        <end position="22"/>
    </location>
</feature>
<organism evidence="2">
    <name type="scientific">marine sediment metagenome</name>
    <dbReference type="NCBI Taxonomy" id="412755"/>
    <lineage>
        <taxon>unclassified sequences</taxon>
        <taxon>metagenomes</taxon>
        <taxon>ecological metagenomes</taxon>
    </lineage>
</organism>
<reference evidence="2" key="1">
    <citation type="journal article" date="2014" name="Front. Microbiol.">
        <title>High frequency of phylogenetically diverse reductive dehalogenase-homologous genes in deep subseafloor sedimentary metagenomes.</title>
        <authorList>
            <person name="Kawai M."/>
            <person name="Futagami T."/>
            <person name="Toyoda A."/>
            <person name="Takaki Y."/>
            <person name="Nishi S."/>
            <person name="Hori S."/>
            <person name="Arai W."/>
            <person name="Tsubouchi T."/>
            <person name="Morono Y."/>
            <person name="Uchiyama I."/>
            <person name="Ito T."/>
            <person name="Fujiyama A."/>
            <person name="Inagaki F."/>
            <person name="Takami H."/>
        </authorList>
    </citation>
    <scope>NUCLEOTIDE SEQUENCE</scope>
    <source>
        <strain evidence="2">Expedition CK06-06</strain>
    </source>
</reference>
<dbReference type="EMBL" id="BARS01009815">
    <property type="protein sequence ID" value="GAF79950.1"/>
    <property type="molecule type" value="Genomic_DNA"/>
</dbReference>
<proteinExistence type="predicted"/>
<feature type="non-terminal residue" evidence="2">
    <location>
        <position position="1"/>
    </location>
</feature>
<dbReference type="AlphaFoldDB" id="X0TV16"/>
<gene>
    <name evidence="2" type="ORF">S01H1_18362</name>
</gene>
<evidence type="ECO:0000256" key="1">
    <source>
        <dbReference type="SAM" id="MobiDB-lite"/>
    </source>
</evidence>
<accession>X0TV16</accession>
<sequence length="49" mass="4951">QTDVALGSPAGAAGGTTGKSGEGDLVMWCEEVSGSGTIDFCIRVDYKTL</sequence>
<comment type="caution">
    <text evidence="2">The sequence shown here is derived from an EMBL/GenBank/DDBJ whole genome shotgun (WGS) entry which is preliminary data.</text>
</comment>
<protein>
    <submittedName>
        <fullName evidence="2">Uncharacterized protein</fullName>
    </submittedName>
</protein>
<evidence type="ECO:0000313" key="2">
    <source>
        <dbReference type="EMBL" id="GAF79950.1"/>
    </source>
</evidence>
<feature type="compositionally biased region" description="Low complexity" evidence="1">
    <location>
        <begin position="1"/>
        <end position="11"/>
    </location>
</feature>
<name>X0TV16_9ZZZZ</name>